<protein>
    <recommendedName>
        <fullName evidence="4 13">Tetraacyldisaccharide 4'-kinase</fullName>
        <ecNumber evidence="3 13">2.7.1.130</ecNumber>
    </recommendedName>
    <alternativeName>
        <fullName evidence="12 13">Lipid A 4'-kinase</fullName>
    </alternativeName>
</protein>
<comment type="catalytic activity">
    <reaction evidence="13">
        <text>a lipid A disaccharide + ATP = a lipid IVA + ADP + H(+)</text>
        <dbReference type="Rhea" id="RHEA:67840"/>
        <dbReference type="ChEBI" id="CHEBI:15378"/>
        <dbReference type="ChEBI" id="CHEBI:30616"/>
        <dbReference type="ChEBI" id="CHEBI:176343"/>
        <dbReference type="ChEBI" id="CHEBI:176425"/>
        <dbReference type="ChEBI" id="CHEBI:456216"/>
        <dbReference type="EC" id="2.7.1.130"/>
    </reaction>
</comment>
<keyword evidence="7 13" id="KW-0808">Transferase</keyword>
<keyword evidence="6 13" id="KW-0441">Lipid A biosynthesis</keyword>
<dbReference type="HAMAP" id="MF_00409">
    <property type="entry name" value="LpxK"/>
    <property type="match status" value="1"/>
</dbReference>
<evidence type="ECO:0000256" key="3">
    <source>
        <dbReference type="ARBA" id="ARBA00012071"/>
    </source>
</evidence>
<accession>A0A2U8GNG1</accession>
<keyword evidence="11 13" id="KW-0443">Lipid metabolism</keyword>
<evidence type="ECO:0000256" key="7">
    <source>
        <dbReference type="ARBA" id="ARBA00022679"/>
    </source>
</evidence>
<dbReference type="Pfam" id="PF02606">
    <property type="entry name" value="LpxK"/>
    <property type="match status" value="1"/>
</dbReference>
<dbReference type="PANTHER" id="PTHR42724:SF1">
    <property type="entry name" value="TETRAACYLDISACCHARIDE 4'-KINASE, MITOCHONDRIAL-RELATED"/>
    <property type="match status" value="1"/>
</dbReference>
<dbReference type="GO" id="GO:0009029">
    <property type="term" value="F:lipid-A 4'-kinase activity"/>
    <property type="evidence" value="ECO:0007669"/>
    <property type="project" value="UniProtKB-UniRule"/>
</dbReference>
<reference evidence="14 15" key="1">
    <citation type="submission" date="2017-06" db="EMBL/GenBank/DDBJ databases">
        <title>Azoarcus.</title>
        <authorList>
            <person name="Woo J.-H."/>
            <person name="Kim H.-S."/>
        </authorList>
    </citation>
    <scope>NUCLEOTIDE SEQUENCE [LARGE SCALE GENOMIC DNA]</scope>
    <source>
        <strain evidence="14 15">TSPY31</strain>
    </source>
</reference>
<feature type="binding site" evidence="13">
    <location>
        <begin position="58"/>
        <end position="65"/>
    </location>
    <ligand>
        <name>ATP</name>
        <dbReference type="ChEBI" id="CHEBI:30616"/>
    </ligand>
</feature>
<evidence type="ECO:0000256" key="5">
    <source>
        <dbReference type="ARBA" id="ARBA00022516"/>
    </source>
</evidence>
<evidence type="ECO:0000256" key="9">
    <source>
        <dbReference type="ARBA" id="ARBA00022777"/>
    </source>
</evidence>
<dbReference type="NCBIfam" id="TIGR00682">
    <property type="entry name" value="lpxK"/>
    <property type="match status" value="1"/>
</dbReference>
<dbReference type="Proteomes" id="UP000244930">
    <property type="component" value="Chromosome"/>
</dbReference>
<evidence type="ECO:0000256" key="6">
    <source>
        <dbReference type="ARBA" id="ARBA00022556"/>
    </source>
</evidence>
<dbReference type="RefSeq" id="WP_108948885.1">
    <property type="nucleotide sequence ID" value="NZ_CP022187.1"/>
</dbReference>
<keyword evidence="8 13" id="KW-0547">Nucleotide-binding</keyword>
<evidence type="ECO:0000256" key="2">
    <source>
        <dbReference type="ARBA" id="ARBA00004870"/>
    </source>
</evidence>
<dbReference type="KEGG" id="acom:CEW83_08085"/>
<dbReference type="AlphaFoldDB" id="A0A2U8GNG1"/>
<comment type="function">
    <text evidence="1 13">Transfers the gamma-phosphate of ATP to the 4'-position of a tetraacyldisaccharide 1-phosphate intermediate (termed DS-1-P) to form tetraacyldisaccharide 1,4'-bis-phosphate (lipid IVA).</text>
</comment>
<proteinExistence type="inferred from homology"/>
<dbReference type="GO" id="GO:0009245">
    <property type="term" value="P:lipid A biosynthetic process"/>
    <property type="evidence" value="ECO:0007669"/>
    <property type="project" value="UniProtKB-UniRule"/>
</dbReference>
<keyword evidence="10 13" id="KW-0067">ATP-binding</keyword>
<keyword evidence="15" id="KW-1185">Reference proteome</keyword>
<evidence type="ECO:0000313" key="14">
    <source>
        <dbReference type="EMBL" id="AWI75177.1"/>
    </source>
</evidence>
<dbReference type="GO" id="GO:0009244">
    <property type="term" value="P:lipopolysaccharide core region biosynthetic process"/>
    <property type="evidence" value="ECO:0007669"/>
    <property type="project" value="TreeGrafter"/>
</dbReference>
<evidence type="ECO:0000256" key="4">
    <source>
        <dbReference type="ARBA" id="ARBA00016436"/>
    </source>
</evidence>
<dbReference type="UniPathway" id="UPA00359">
    <property type="reaction ID" value="UER00482"/>
</dbReference>
<keyword evidence="9 13" id="KW-0418">Kinase</keyword>
<evidence type="ECO:0000256" key="8">
    <source>
        <dbReference type="ARBA" id="ARBA00022741"/>
    </source>
</evidence>
<dbReference type="EC" id="2.7.1.130" evidence="3 13"/>
<dbReference type="InterPro" id="IPR027417">
    <property type="entry name" value="P-loop_NTPase"/>
</dbReference>
<evidence type="ECO:0000256" key="10">
    <source>
        <dbReference type="ARBA" id="ARBA00022840"/>
    </source>
</evidence>
<comment type="pathway">
    <text evidence="2 13">Glycolipid biosynthesis; lipid IV(A) biosynthesis; lipid IV(A) from (3R)-3-hydroxytetradecanoyl-[acyl-carrier-protein] and UDP-N-acetyl-alpha-D-glucosamine: step 6/6.</text>
</comment>
<comment type="similarity">
    <text evidence="13">Belongs to the LpxK family.</text>
</comment>
<name>A0A2U8GNG1_9RHOO</name>
<evidence type="ECO:0000313" key="15">
    <source>
        <dbReference type="Proteomes" id="UP000244930"/>
    </source>
</evidence>
<evidence type="ECO:0000256" key="1">
    <source>
        <dbReference type="ARBA" id="ARBA00002274"/>
    </source>
</evidence>
<gene>
    <name evidence="13" type="primary">lpxK</name>
    <name evidence="14" type="ORF">CEW83_08085</name>
</gene>
<dbReference type="EMBL" id="CP022187">
    <property type="protein sequence ID" value="AWI75177.1"/>
    <property type="molecule type" value="Genomic_DNA"/>
</dbReference>
<sequence length="337" mass="35861">MAARAPAFWQQRSGRALLLSPLSLLFGLLASLRRALYRMGVLRTVRLPVPVIVVGNIAVGGSGKTPSVDWLVRQLRAAGWSPGIVSRGYGGTVEGIGLVSADSDPSLCGDEPVLLARLTRCPVAVGRDRPAAAQGLLAAHPECDLIVSDDGMQHYRLARDVEIAVVDQATLGNCRLLPAGPLREPLGRLRNVDLVIAHGALSPPVSAAIGGVAVASMTLEGASFRSLRRPADTCEASVFRGRRVHALAGIGRPERFFDQLRAMGLDVVEHPFPDHHRFTAADLDFAPDEAKLMTSKDAVKCAPFAPDNAWEFPVQASIGSGAAERILEKLNNGRQTA</sequence>
<keyword evidence="5 13" id="KW-0444">Lipid biosynthesis</keyword>
<dbReference type="GO" id="GO:0005524">
    <property type="term" value="F:ATP binding"/>
    <property type="evidence" value="ECO:0007669"/>
    <property type="project" value="UniProtKB-UniRule"/>
</dbReference>
<dbReference type="GO" id="GO:0005886">
    <property type="term" value="C:plasma membrane"/>
    <property type="evidence" value="ECO:0007669"/>
    <property type="project" value="TreeGrafter"/>
</dbReference>
<dbReference type="InterPro" id="IPR003758">
    <property type="entry name" value="LpxK"/>
</dbReference>
<dbReference type="PANTHER" id="PTHR42724">
    <property type="entry name" value="TETRAACYLDISACCHARIDE 4'-KINASE"/>
    <property type="match status" value="1"/>
</dbReference>
<organism evidence="14 15">
    <name type="scientific">Parazoarcus communis</name>
    <dbReference type="NCBI Taxonomy" id="41977"/>
    <lineage>
        <taxon>Bacteria</taxon>
        <taxon>Pseudomonadati</taxon>
        <taxon>Pseudomonadota</taxon>
        <taxon>Betaproteobacteria</taxon>
        <taxon>Rhodocyclales</taxon>
        <taxon>Zoogloeaceae</taxon>
        <taxon>Parazoarcus</taxon>
    </lineage>
</organism>
<dbReference type="SUPFAM" id="SSF52540">
    <property type="entry name" value="P-loop containing nucleoside triphosphate hydrolases"/>
    <property type="match status" value="1"/>
</dbReference>
<evidence type="ECO:0000256" key="13">
    <source>
        <dbReference type="HAMAP-Rule" id="MF_00409"/>
    </source>
</evidence>
<evidence type="ECO:0000256" key="11">
    <source>
        <dbReference type="ARBA" id="ARBA00023098"/>
    </source>
</evidence>
<evidence type="ECO:0000256" key="12">
    <source>
        <dbReference type="ARBA" id="ARBA00029757"/>
    </source>
</evidence>